<dbReference type="Pfam" id="PF01527">
    <property type="entry name" value="HTH_Tnp_1"/>
    <property type="match status" value="1"/>
</dbReference>
<evidence type="ECO:0000256" key="2">
    <source>
        <dbReference type="ARBA" id="ARBA00022578"/>
    </source>
</evidence>
<dbReference type="InterPro" id="IPR009057">
    <property type="entry name" value="Homeodomain-like_sf"/>
</dbReference>
<dbReference type="NCBIfam" id="NF033516">
    <property type="entry name" value="transpos_IS3"/>
    <property type="match status" value="1"/>
</dbReference>
<dbReference type="PROSITE" id="PS50994">
    <property type="entry name" value="INTEGRASE"/>
    <property type="match status" value="1"/>
</dbReference>
<dbReference type="EMBL" id="JBEWLY010000020">
    <property type="protein sequence ID" value="MET1756401.1"/>
    <property type="molecule type" value="Genomic_DNA"/>
</dbReference>
<keyword evidence="6" id="KW-1185">Reference proteome</keyword>
<comment type="function">
    <text evidence="3">Involved in the transposition of the insertion sequence IS2.</text>
</comment>
<dbReference type="InterPro" id="IPR010921">
    <property type="entry name" value="Trp_repressor/repl_initiator"/>
</dbReference>
<dbReference type="InterPro" id="IPR036388">
    <property type="entry name" value="WH-like_DNA-bd_sf"/>
</dbReference>
<dbReference type="Gene3D" id="1.10.10.10">
    <property type="entry name" value="Winged helix-like DNA-binding domain superfamily/Winged helix DNA-binding domain"/>
    <property type="match status" value="1"/>
</dbReference>
<proteinExistence type="inferred from homology"/>
<dbReference type="SUPFAM" id="SSF48295">
    <property type="entry name" value="TrpR-like"/>
    <property type="match status" value="1"/>
</dbReference>
<dbReference type="Gene3D" id="3.30.420.10">
    <property type="entry name" value="Ribonuclease H-like superfamily/Ribonuclease H"/>
    <property type="match status" value="1"/>
</dbReference>
<feature type="domain" description="Integrase catalytic" evidence="4">
    <location>
        <begin position="238"/>
        <end position="406"/>
    </location>
</feature>
<comment type="similarity">
    <text evidence="1">Belongs to the transposase 8 family.</text>
</comment>
<accession>A0ABV2D3G6</accession>
<keyword evidence="2" id="KW-0815">Transposition</keyword>
<organism evidence="5 6">
    <name type="scientific">Novosphingobium kalidii</name>
    <dbReference type="NCBI Taxonomy" id="3230299"/>
    <lineage>
        <taxon>Bacteria</taxon>
        <taxon>Pseudomonadati</taxon>
        <taxon>Pseudomonadota</taxon>
        <taxon>Alphaproteobacteria</taxon>
        <taxon>Sphingomonadales</taxon>
        <taxon>Sphingomonadaceae</taxon>
        <taxon>Novosphingobium</taxon>
    </lineage>
</organism>
<dbReference type="Pfam" id="PF00665">
    <property type="entry name" value="rve"/>
    <property type="match status" value="1"/>
</dbReference>
<dbReference type="SUPFAM" id="SSF53098">
    <property type="entry name" value="Ribonuclease H-like"/>
    <property type="match status" value="1"/>
</dbReference>
<gene>
    <name evidence="5" type="ORF">ABVV53_13190</name>
</gene>
<comment type="caution">
    <text evidence="5">The sequence shown here is derived from an EMBL/GenBank/DDBJ whole genome shotgun (WGS) entry which is preliminary data.</text>
</comment>
<dbReference type="PANTHER" id="PTHR37936">
    <property type="entry name" value="TRANSPOSASE INSC FOR INSERTION ELEMENT IS2A-RELATED"/>
    <property type="match status" value="1"/>
</dbReference>
<name>A0ABV2D3G6_9SPHN</name>
<dbReference type="Pfam" id="PF13683">
    <property type="entry name" value="rve_3"/>
    <property type="match status" value="1"/>
</dbReference>
<dbReference type="InterPro" id="IPR048020">
    <property type="entry name" value="Transpos_IS3"/>
</dbReference>
<protein>
    <submittedName>
        <fullName evidence="5">IS3 family transposase</fullName>
    </submittedName>
</protein>
<dbReference type="InterPro" id="IPR012337">
    <property type="entry name" value="RNaseH-like_sf"/>
</dbReference>
<evidence type="ECO:0000256" key="1">
    <source>
        <dbReference type="ARBA" id="ARBA00009964"/>
    </source>
</evidence>
<evidence type="ECO:0000313" key="6">
    <source>
        <dbReference type="Proteomes" id="UP001548713"/>
    </source>
</evidence>
<dbReference type="RefSeq" id="WP_353984894.1">
    <property type="nucleotide sequence ID" value="NZ_JBEWLY010000020.1"/>
</dbReference>
<dbReference type="Pfam" id="PF13276">
    <property type="entry name" value="HTH_21"/>
    <property type="match status" value="1"/>
</dbReference>
<dbReference type="InterPro" id="IPR025948">
    <property type="entry name" value="HTH-like_dom"/>
</dbReference>
<dbReference type="PANTHER" id="PTHR37936:SF3">
    <property type="entry name" value="TRANSPOSASE INSC FOR INSERTION ELEMENT IS2A-RELATED"/>
    <property type="match status" value="1"/>
</dbReference>
<evidence type="ECO:0000256" key="3">
    <source>
        <dbReference type="ARBA" id="ARBA00024308"/>
    </source>
</evidence>
<evidence type="ECO:0000259" key="4">
    <source>
        <dbReference type="PROSITE" id="PS50994"/>
    </source>
</evidence>
<dbReference type="InterPro" id="IPR002514">
    <property type="entry name" value="Transposase_8"/>
</dbReference>
<dbReference type="InterPro" id="IPR036397">
    <property type="entry name" value="RNaseH_sf"/>
</dbReference>
<dbReference type="Proteomes" id="UP001548713">
    <property type="component" value="Unassembled WGS sequence"/>
</dbReference>
<dbReference type="InterPro" id="IPR001584">
    <property type="entry name" value="Integrase_cat-core"/>
</dbReference>
<dbReference type="SUPFAM" id="SSF46689">
    <property type="entry name" value="Homeodomain-like"/>
    <property type="match status" value="1"/>
</dbReference>
<evidence type="ECO:0000313" key="5">
    <source>
        <dbReference type="EMBL" id="MET1756401.1"/>
    </source>
</evidence>
<reference evidence="5 6" key="1">
    <citation type="submission" date="2024-07" db="EMBL/GenBank/DDBJ databases">
        <title>Novosphingobium kalidii RD2P27.</title>
        <authorList>
            <person name="Sun J.-Q."/>
        </authorList>
    </citation>
    <scope>NUCLEOTIDE SEQUENCE [LARGE SCALE GENOMIC DNA]</scope>
    <source>
        <strain evidence="5 6">RD2P27</strain>
    </source>
</reference>
<sequence length="413" mass="46091">MTEHTTRRYNDGEVLSGVQRRRRWTPEEKVRIVEETYLPGLSVSLVARQHGISGSQIFTWRRLVAQGALTAAGAGEEVVPASEYRALQNQVAELQRLLGKKTMEAEILREAVSRAAGPKKTPLALDLVARGRAVSAVAEALGISRQHLSAMHNRLPARRRGRPPLPDADLVGDIRALIADLPTYGYRRVHALLRRQAARTGRTAPNPKLVYRVMKVHGLLLQRHSGSKEERRHDGRVAVDRRNTRWCSDALEIACDNGEKVRVAFALDCCDREAMGHVATTGGITAEDIRDLMVATVEHRFGPVNRLASPIEWLSDNGSPYTAGNTRRFARDIGLVPRTTLVSSPQSNGMAEAFVRTLKRDYVRVNPTPDARTVIEQLPRWLTHYNEVHPHKALGYRSSREYITQTREAPSGN</sequence>